<dbReference type="EMBL" id="CP013909">
    <property type="protein sequence ID" value="ALW84319.1"/>
    <property type="molecule type" value="Genomic_DNA"/>
</dbReference>
<proteinExistence type="predicted"/>
<keyword evidence="11" id="KW-1185">Reference proteome</keyword>
<evidence type="ECO:0000256" key="8">
    <source>
        <dbReference type="SAM" id="MobiDB-lite"/>
    </source>
</evidence>
<dbReference type="GO" id="GO:0005886">
    <property type="term" value="C:plasma membrane"/>
    <property type="evidence" value="ECO:0007669"/>
    <property type="project" value="UniProtKB-SubCell"/>
</dbReference>
<evidence type="ECO:0000256" key="2">
    <source>
        <dbReference type="ARBA" id="ARBA00022475"/>
    </source>
</evidence>
<feature type="transmembrane region" description="Helical" evidence="9">
    <location>
        <begin position="169"/>
        <end position="197"/>
    </location>
</feature>
<feature type="transmembrane region" description="Helical" evidence="9">
    <location>
        <begin position="79"/>
        <end position="101"/>
    </location>
</feature>
<comment type="subcellular location">
    <subcellularLocation>
        <location evidence="1">Cell membrane</location>
        <topology evidence="1">Multi-pass membrane protein</topology>
    </subcellularLocation>
</comment>
<feature type="transmembrane region" description="Helical" evidence="9">
    <location>
        <begin position="282"/>
        <end position="299"/>
    </location>
</feature>
<feature type="transmembrane region" description="Helical" evidence="9">
    <location>
        <begin position="337"/>
        <end position="354"/>
    </location>
</feature>
<dbReference type="KEGG" id="hyg:AUC43_03935"/>
<feature type="transmembrane region" description="Helical" evidence="9">
    <location>
        <begin position="12"/>
        <end position="33"/>
    </location>
</feature>
<feature type="transmembrane region" description="Helical" evidence="9">
    <location>
        <begin position="360"/>
        <end position="379"/>
    </location>
</feature>
<dbReference type="InterPro" id="IPR050297">
    <property type="entry name" value="LipidA_mod_glycosyltrf_83"/>
</dbReference>
<dbReference type="PANTHER" id="PTHR33908:SF11">
    <property type="entry name" value="MEMBRANE PROTEIN"/>
    <property type="match status" value="1"/>
</dbReference>
<dbReference type="GO" id="GO:0016763">
    <property type="term" value="F:pentosyltransferase activity"/>
    <property type="evidence" value="ECO:0007669"/>
    <property type="project" value="TreeGrafter"/>
</dbReference>
<feature type="region of interest" description="Disordered" evidence="8">
    <location>
        <begin position="388"/>
        <end position="408"/>
    </location>
</feature>
<keyword evidence="7 9" id="KW-0472">Membrane</keyword>
<feature type="compositionally biased region" description="Pro residues" evidence="8">
    <location>
        <begin position="399"/>
        <end position="408"/>
    </location>
</feature>
<keyword evidence="4" id="KW-0808">Transferase</keyword>
<gene>
    <name evidence="10" type="ORF">AUC43_03935</name>
</gene>
<feature type="transmembrane region" description="Helical" evidence="9">
    <location>
        <begin position="305"/>
        <end position="325"/>
    </location>
</feature>
<name>A0A0U3JUG3_9BACT</name>
<feature type="transmembrane region" description="Helical" evidence="9">
    <location>
        <begin position="209"/>
        <end position="227"/>
    </location>
</feature>
<evidence type="ECO:0000313" key="11">
    <source>
        <dbReference type="Proteomes" id="UP000059542"/>
    </source>
</evidence>
<dbReference type="PANTHER" id="PTHR33908">
    <property type="entry name" value="MANNOSYLTRANSFERASE YKCB-RELATED"/>
    <property type="match status" value="1"/>
</dbReference>
<dbReference type="OrthoDB" id="891708at2"/>
<evidence type="ECO:0000256" key="9">
    <source>
        <dbReference type="SAM" id="Phobius"/>
    </source>
</evidence>
<feature type="transmembrane region" description="Helical" evidence="9">
    <location>
        <begin position="136"/>
        <end position="157"/>
    </location>
</feature>
<evidence type="ECO:0000256" key="1">
    <source>
        <dbReference type="ARBA" id="ARBA00004651"/>
    </source>
</evidence>
<dbReference type="GO" id="GO:0009103">
    <property type="term" value="P:lipopolysaccharide biosynthetic process"/>
    <property type="evidence" value="ECO:0007669"/>
    <property type="project" value="UniProtKB-ARBA"/>
</dbReference>
<dbReference type="RefSeq" id="WP_068190180.1">
    <property type="nucleotide sequence ID" value="NZ_CP013909.1"/>
</dbReference>
<evidence type="ECO:0000256" key="7">
    <source>
        <dbReference type="ARBA" id="ARBA00023136"/>
    </source>
</evidence>
<keyword evidence="2" id="KW-1003">Cell membrane</keyword>
<organism evidence="10 11">
    <name type="scientific">Hymenobacter sedentarius</name>
    <dbReference type="NCBI Taxonomy" id="1411621"/>
    <lineage>
        <taxon>Bacteria</taxon>
        <taxon>Pseudomonadati</taxon>
        <taxon>Bacteroidota</taxon>
        <taxon>Cytophagia</taxon>
        <taxon>Cytophagales</taxon>
        <taxon>Hymenobacteraceae</taxon>
        <taxon>Hymenobacter</taxon>
    </lineage>
</organism>
<evidence type="ECO:0008006" key="12">
    <source>
        <dbReference type="Google" id="ProtNLM"/>
    </source>
</evidence>
<keyword evidence="5 9" id="KW-0812">Transmembrane</keyword>
<keyword evidence="3" id="KW-0328">Glycosyltransferase</keyword>
<evidence type="ECO:0000256" key="3">
    <source>
        <dbReference type="ARBA" id="ARBA00022676"/>
    </source>
</evidence>
<feature type="transmembrane region" description="Helical" evidence="9">
    <location>
        <begin position="113"/>
        <end position="130"/>
    </location>
</feature>
<keyword evidence="6 9" id="KW-1133">Transmembrane helix</keyword>
<reference evidence="10 11" key="1">
    <citation type="submission" date="2015-12" db="EMBL/GenBank/DDBJ databases">
        <authorList>
            <person name="Shamseldin A."/>
            <person name="Moawad H."/>
            <person name="Abd El-Rahim W.M."/>
            <person name="Sadowsky M.J."/>
        </authorList>
    </citation>
    <scope>NUCLEOTIDE SEQUENCE [LARGE SCALE GENOMIC DNA]</scope>
    <source>
        <strain evidence="10 11">DG5B</strain>
    </source>
</reference>
<evidence type="ECO:0000256" key="6">
    <source>
        <dbReference type="ARBA" id="ARBA00022989"/>
    </source>
</evidence>
<dbReference type="AlphaFoldDB" id="A0A0U3JUG3"/>
<dbReference type="Proteomes" id="UP000059542">
    <property type="component" value="Chromosome"/>
</dbReference>
<accession>A0A0U3JUG3</accession>
<evidence type="ECO:0000256" key="5">
    <source>
        <dbReference type="ARBA" id="ARBA00022692"/>
    </source>
</evidence>
<evidence type="ECO:0000256" key="4">
    <source>
        <dbReference type="ARBA" id="ARBA00022679"/>
    </source>
</evidence>
<protein>
    <recommendedName>
        <fullName evidence="12">Glycosyltransferase RgtA/B/C/D-like domain-containing protein</fullName>
    </recommendedName>
</protein>
<evidence type="ECO:0000313" key="10">
    <source>
        <dbReference type="EMBL" id="ALW84319.1"/>
    </source>
</evidence>
<sequence>MRFFSFFRAWGRCLWPYHPAVLAGLWVLVQLVYLRQHHGPHFANDSARYLEYAHDIAERGYFAPGHNLRYVLYPLFQSIWLWLGLGWWGIVAGQMAVSALATRAIYQGTRRLAAGRGAAAALATLLFIAWPDIQQFNVFLLTESLFISLVALSFGAFTRVRNGRSQEWAWLLVVLVLTALARPNGFMVGLAAGLAGLDVLRRRRDRRPWRAALLLLVLLSPVLWQALNHQLATYYLMDTYQRGELIFRYQLWAVHQAQPLHMPPPGTGPVVRVLYFAVHNPLYLGRLMVGKLFIFISYLKPHYSLAHRVVGVLVLWPAYWLAALATRRGAIWRPARVFLAAVFLLQTAIIMLTVDDWDVRFLAPVLSVVFVLAALELTARWRRPAPALSPKSRTARATPPTPAAPRYE</sequence>